<evidence type="ECO:0000256" key="1">
    <source>
        <dbReference type="ARBA" id="ARBA00022679"/>
    </source>
</evidence>
<dbReference type="Gene3D" id="3.30.450.40">
    <property type="match status" value="1"/>
</dbReference>
<evidence type="ECO:0000256" key="5">
    <source>
        <dbReference type="SAM" id="MobiDB-lite"/>
    </source>
</evidence>
<sequence>MTGRPPATVPDMGEESPRANRSAGSREEQGPALLSGDGRSGPGGACGLGEVMGRVARSLQEQHGDVEATLRTLTDTAVGIVPGAEECTVTYVTGRRRVEPRAATGDLPRQVDEAQNRMQEGPCLDAVWEAETVRVDDMRTETRWPRFAAEAVELGALSSLSIQLFVEGDDLGALNLYARQPHAFGEESEDVGLVLAAHAAVAVAGAQNEEHLRRAVSSRDLIGQAKGILMERYKLTGDQAFEVLARVSQQTNRRLVDVADELTRTGSVPGAG</sequence>
<evidence type="ECO:0000313" key="7">
    <source>
        <dbReference type="EMBL" id="SDL66469.1"/>
    </source>
</evidence>
<gene>
    <name evidence="7" type="ORF">SAMN05660642_00626</name>
</gene>
<name>A0A1G9LWW1_9ACTN</name>
<dbReference type="Gene3D" id="1.10.10.10">
    <property type="entry name" value="Winged helix-like DNA-binding domain superfamily/Winged helix DNA-binding domain"/>
    <property type="match status" value="1"/>
</dbReference>
<dbReference type="InterPro" id="IPR029016">
    <property type="entry name" value="GAF-like_dom_sf"/>
</dbReference>
<dbReference type="InterPro" id="IPR005561">
    <property type="entry name" value="ANTAR"/>
</dbReference>
<dbReference type="AlphaFoldDB" id="A0A1G9LWW1"/>
<dbReference type="SMART" id="SM00065">
    <property type="entry name" value="GAF"/>
    <property type="match status" value="1"/>
</dbReference>
<reference evidence="8" key="1">
    <citation type="submission" date="2016-10" db="EMBL/GenBank/DDBJ databases">
        <authorList>
            <person name="Varghese N."/>
            <person name="Submissions S."/>
        </authorList>
    </citation>
    <scope>NUCLEOTIDE SEQUENCE [LARGE SCALE GENOMIC DNA]</scope>
    <source>
        <strain evidence="8">DSM 45419</strain>
    </source>
</reference>
<dbReference type="Pfam" id="PF13185">
    <property type="entry name" value="GAF_2"/>
    <property type="match status" value="1"/>
</dbReference>
<protein>
    <submittedName>
        <fullName evidence="7">GAF domain-containing protein</fullName>
    </submittedName>
</protein>
<dbReference type="SUPFAM" id="SSF55781">
    <property type="entry name" value="GAF domain-like"/>
    <property type="match status" value="1"/>
</dbReference>
<dbReference type="Pfam" id="PF03861">
    <property type="entry name" value="ANTAR"/>
    <property type="match status" value="1"/>
</dbReference>
<accession>A0A1G9LWW1</accession>
<dbReference type="InterPro" id="IPR012074">
    <property type="entry name" value="GAF_ANTAR"/>
</dbReference>
<evidence type="ECO:0000313" key="8">
    <source>
        <dbReference type="Proteomes" id="UP000198680"/>
    </source>
</evidence>
<dbReference type="EMBL" id="FNHE01000001">
    <property type="protein sequence ID" value="SDL66469.1"/>
    <property type="molecule type" value="Genomic_DNA"/>
</dbReference>
<dbReference type="InterPro" id="IPR003018">
    <property type="entry name" value="GAF"/>
</dbReference>
<feature type="region of interest" description="Disordered" evidence="5">
    <location>
        <begin position="1"/>
        <end position="48"/>
    </location>
</feature>
<organism evidence="7 8">
    <name type="scientific">Geodermatophilus siccatus</name>
    <dbReference type="NCBI Taxonomy" id="1137991"/>
    <lineage>
        <taxon>Bacteria</taxon>
        <taxon>Bacillati</taxon>
        <taxon>Actinomycetota</taxon>
        <taxon>Actinomycetes</taxon>
        <taxon>Geodermatophilales</taxon>
        <taxon>Geodermatophilaceae</taxon>
        <taxon>Geodermatophilus</taxon>
    </lineage>
</organism>
<evidence type="ECO:0000256" key="2">
    <source>
        <dbReference type="ARBA" id="ARBA00022777"/>
    </source>
</evidence>
<dbReference type="GO" id="GO:0016301">
    <property type="term" value="F:kinase activity"/>
    <property type="evidence" value="ECO:0007669"/>
    <property type="project" value="UniProtKB-KW"/>
</dbReference>
<dbReference type="SUPFAM" id="SSF52172">
    <property type="entry name" value="CheY-like"/>
    <property type="match status" value="1"/>
</dbReference>
<evidence type="ECO:0000256" key="3">
    <source>
        <dbReference type="ARBA" id="ARBA00023015"/>
    </source>
</evidence>
<feature type="domain" description="ANTAR" evidence="6">
    <location>
        <begin position="202"/>
        <end position="263"/>
    </location>
</feature>
<dbReference type="Proteomes" id="UP000198680">
    <property type="component" value="Unassembled WGS sequence"/>
</dbReference>
<keyword evidence="1" id="KW-0808">Transferase</keyword>
<keyword evidence="3" id="KW-0805">Transcription regulation</keyword>
<dbReference type="GO" id="GO:0003723">
    <property type="term" value="F:RNA binding"/>
    <property type="evidence" value="ECO:0007669"/>
    <property type="project" value="InterPro"/>
</dbReference>
<evidence type="ECO:0000259" key="6">
    <source>
        <dbReference type="PROSITE" id="PS50921"/>
    </source>
</evidence>
<feature type="compositionally biased region" description="Gly residues" evidence="5">
    <location>
        <begin position="38"/>
        <end position="47"/>
    </location>
</feature>
<dbReference type="InterPro" id="IPR036388">
    <property type="entry name" value="WH-like_DNA-bd_sf"/>
</dbReference>
<keyword evidence="4" id="KW-0804">Transcription</keyword>
<keyword evidence="8" id="KW-1185">Reference proteome</keyword>
<dbReference type="InterPro" id="IPR011006">
    <property type="entry name" value="CheY-like_superfamily"/>
</dbReference>
<dbReference type="STRING" id="1137991.SAMN05660642_00626"/>
<dbReference type="PROSITE" id="PS50921">
    <property type="entry name" value="ANTAR"/>
    <property type="match status" value="1"/>
</dbReference>
<proteinExistence type="predicted"/>
<evidence type="ECO:0000256" key="4">
    <source>
        <dbReference type="ARBA" id="ARBA00023163"/>
    </source>
</evidence>
<dbReference type="SMART" id="SM01012">
    <property type="entry name" value="ANTAR"/>
    <property type="match status" value="1"/>
</dbReference>
<dbReference type="PIRSF" id="PIRSF036625">
    <property type="entry name" value="GAF_ANTAR"/>
    <property type="match status" value="1"/>
</dbReference>
<keyword evidence="2" id="KW-0418">Kinase</keyword>